<dbReference type="Proteomes" id="UP001165060">
    <property type="component" value="Unassembled WGS sequence"/>
</dbReference>
<evidence type="ECO:0000313" key="2">
    <source>
        <dbReference type="Proteomes" id="UP001165060"/>
    </source>
</evidence>
<protein>
    <submittedName>
        <fullName evidence="1">Uncharacterized protein</fullName>
    </submittedName>
</protein>
<accession>A0ABQ6M463</accession>
<evidence type="ECO:0000313" key="1">
    <source>
        <dbReference type="EMBL" id="GMI19179.1"/>
    </source>
</evidence>
<dbReference type="EMBL" id="BRYB01003692">
    <property type="protein sequence ID" value="GMI19179.1"/>
    <property type="molecule type" value="Genomic_DNA"/>
</dbReference>
<keyword evidence="2" id="KW-1185">Reference proteome</keyword>
<proteinExistence type="predicted"/>
<gene>
    <name evidence="1" type="ORF">TeGR_g14908</name>
</gene>
<name>A0ABQ6M463_9STRA</name>
<organism evidence="1 2">
    <name type="scientific">Tetraparma gracilis</name>
    <dbReference type="NCBI Taxonomy" id="2962635"/>
    <lineage>
        <taxon>Eukaryota</taxon>
        <taxon>Sar</taxon>
        <taxon>Stramenopiles</taxon>
        <taxon>Ochrophyta</taxon>
        <taxon>Bolidophyceae</taxon>
        <taxon>Parmales</taxon>
        <taxon>Triparmaceae</taxon>
        <taxon>Tetraparma</taxon>
    </lineage>
</organism>
<reference evidence="1 2" key="1">
    <citation type="journal article" date="2023" name="Commun. Biol.">
        <title>Genome analysis of Parmales, the sister group of diatoms, reveals the evolutionary specialization of diatoms from phago-mixotrophs to photoautotrophs.</title>
        <authorList>
            <person name="Ban H."/>
            <person name="Sato S."/>
            <person name="Yoshikawa S."/>
            <person name="Yamada K."/>
            <person name="Nakamura Y."/>
            <person name="Ichinomiya M."/>
            <person name="Sato N."/>
            <person name="Blanc-Mathieu R."/>
            <person name="Endo H."/>
            <person name="Kuwata A."/>
            <person name="Ogata H."/>
        </authorList>
    </citation>
    <scope>NUCLEOTIDE SEQUENCE [LARGE SCALE GENOMIC DNA]</scope>
</reference>
<sequence>MDAPVEANGYVYPPVPQTSATINYPQRIVLAEGREQAIEAGLPPPPVTAATLRAALSPEEKEEQTRKEMKETRAAALHAQGVDVPFVDVGGVLTKAKATGVIVDPVDRPRPKLEIEIDQSDLLKKLENLTALVEQLLVERAGGGKSAGEQIEELHGLLQRDVISAAEFEQGKKRALGLAAAVP</sequence>
<comment type="caution">
    <text evidence="1">The sequence shown here is derived from an EMBL/GenBank/DDBJ whole genome shotgun (WGS) entry which is preliminary data.</text>
</comment>